<accession>A0A154BRL3</accession>
<dbReference type="EMBL" id="LSGP01000017">
    <property type="protein sequence ID" value="KYZ76505.1"/>
    <property type="molecule type" value="Genomic_DNA"/>
</dbReference>
<evidence type="ECO:0000259" key="2">
    <source>
        <dbReference type="Pfam" id="PF23477"/>
    </source>
</evidence>
<dbReference type="Proteomes" id="UP000076268">
    <property type="component" value="Unassembled WGS sequence"/>
</dbReference>
<organism evidence="3 4">
    <name type="scientific">Anaerosporomusa subterranea</name>
    <dbReference type="NCBI Taxonomy" id="1794912"/>
    <lineage>
        <taxon>Bacteria</taxon>
        <taxon>Bacillati</taxon>
        <taxon>Bacillota</taxon>
        <taxon>Negativicutes</taxon>
        <taxon>Acetonemataceae</taxon>
        <taxon>Anaerosporomusa</taxon>
    </lineage>
</organism>
<evidence type="ECO:0000259" key="1">
    <source>
        <dbReference type="Pfam" id="PF13451"/>
    </source>
</evidence>
<dbReference type="InterPro" id="IPR025306">
    <property type="entry name" value="Zn-bnd_dom_prob"/>
</dbReference>
<protein>
    <submittedName>
        <fullName evidence="3">Zinc-binding protein</fullName>
    </submittedName>
</protein>
<dbReference type="OrthoDB" id="5505402at2"/>
<gene>
    <name evidence="3" type="ORF">AXX12_08715</name>
</gene>
<evidence type="ECO:0000313" key="3">
    <source>
        <dbReference type="EMBL" id="KYZ76505.1"/>
    </source>
</evidence>
<dbReference type="RefSeq" id="WP_066242091.1">
    <property type="nucleotide sequence ID" value="NZ_LSGP01000017.1"/>
</dbReference>
<comment type="caution">
    <text evidence="3">The sequence shown here is derived from an EMBL/GenBank/DDBJ whole genome shotgun (WGS) entry which is preliminary data.</text>
</comment>
<dbReference type="AlphaFoldDB" id="A0A154BRL3"/>
<reference evidence="3 4" key="1">
    <citation type="submission" date="2016-02" db="EMBL/GenBank/DDBJ databases">
        <title>Anaerosporomusa subterraneum gen. nov., sp. nov., a spore-forming obligate anaerobe isolated from saprolite.</title>
        <authorList>
            <person name="Choi J.K."/>
            <person name="Shah M."/>
            <person name="Yee N."/>
        </authorList>
    </citation>
    <scope>NUCLEOTIDE SEQUENCE [LARGE SCALE GENOMIC DNA]</scope>
    <source>
        <strain evidence="3 4">RU4</strain>
    </source>
</reference>
<evidence type="ECO:0000313" key="4">
    <source>
        <dbReference type="Proteomes" id="UP000076268"/>
    </source>
</evidence>
<keyword evidence="4" id="KW-1185">Reference proteome</keyword>
<dbReference type="Pfam" id="PF13451">
    <property type="entry name" value="zf_Tbcl"/>
    <property type="match status" value="1"/>
</dbReference>
<name>A0A154BRL3_ANASB</name>
<feature type="domain" description="Probable zinc-binding" evidence="1">
    <location>
        <begin position="4"/>
        <end position="50"/>
    </location>
</feature>
<sequence>MAFQDRTLKCKDCGVDFVFTTGEQEFYAEKGFENDPVRCRECRDARKRGREGGSMTAGSSPREMHDAVCAECGVTTQVPFKPRNDRPIYCRDCFTAKRG</sequence>
<dbReference type="InterPro" id="IPR026363">
    <property type="entry name" value="CxxC-x17-CxxC_dom"/>
</dbReference>
<dbReference type="NCBIfam" id="TIGR04272">
    <property type="entry name" value="cxxc_cxxc_Mbark"/>
    <property type="match status" value="1"/>
</dbReference>
<feature type="domain" description="CxxC-x17-CxxC" evidence="2">
    <location>
        <begin position="62"/>
        <end position="98"/>
    </location>
</feature>
<dbReference type="STRING" id="1794912.AXX12_08715"/>
<dbReference type="Pfam" id="PF23477">
    <property type="entry name" value="zf_Tbcl_2"/>
    <property type="match status" value="1"/>
</dbReference>
<proteinExistence type="predicted"/>